<dbReference type="RefSeq" id="WP_126636544.1">
    <property type="nucleotide sequence ID" value="NZ_BIFH01000015.1"/>
</dbReference>
<gene>
    <name evidence="1" type="ORF">EHYA_02031</name>
</gene>
<accession>A0A401YIE4</accession>
<sequence>MVNTSVFRLSAIGVTDADGRTDEAAWFRWQVDKRDSRQKQLYRLVLALGEAYQLVGEHPKHKRRSLVTVEHMRECIAEIDPATGEVPAFLEICTTRSGRRSGRRSSLTVGACSYRRSQAERTFGFIARSWDDSVWIAHDGSAAGGRPPLPDGPA</sequence>
<dbReference type="EMBL" id="BIFH01000015">
    <property type="protein sequence ID" value="GCD94370.1"/>
    <property type="molecule type" value="Genomic_DNA"/>
</dbReference>
<proteinExistence type="predicted"/>
<dbReference type="AlphaFoldDB" id="A0A401YIE4"/>
<protein>
    <recommendedName>
        <fullName evidence="3">Transposase</fullName>
    </recommendedName>
</protein>
<organism evidence="1 2">
    <name type="scientific">Embleya hyalina</name>
    <dbReference type="NCBI Taxonomy" id="516124"/>
    <lineage>
        <taxon>Bacteria</taxon>
        <taxon>Bacillati</taxon>
        <taxon>Actinomycetota</taxon>
        <taxon>Actinomycetes</taxon>
        <taxon>Kitasatosporales</taxon>
        <taxon>Streptomycetaceae</taxon>
        <taxon>Embleya</taxon>
    </lineage>
</organism>
<comment type="caution">
    <text evidence="1">The sequence shown here is derived from an EMBL/GenBank/DDBJ whole genome shotgun (WGS) entry which is preliminary data.</text>
</comment>
<reference evidence="1 2" key="1">
    <citation type="submission" date="2018-12" db="EMBL/GenBank/DDBJ databases">
        <title>Draft genome sequence of Embleya hyalina NBRC 13850T.</title>
        <authorList>
            <person name="Komaki H."/>
            <person name="Hosoyama A."/>
            <person name="Kimura A."/>
            <person name="Ichikawa N."/>
            <person name="Tamura T."/>
        </authorList>
    </citation>
    <scope>NUCLEOTIDE SEQUENCE [LARGE SCALE GENOMIC DNA]</scope>
    <source>
        <strain evidence="1 2">NBRC 13850</strain>
    </source>
</reference>
<name>A0A401YIE4_9ACTN</name>
<evidence type="ECO:0000313" key="2">
    <source>
        <dbReference type="Proteomes" id="UP000286931"/>
    </source>
</evidence>
<keyword evidence="2" id="KW-1185">Reference proteome</keyword>
<evidence type="ECO:0008006" key="3">
    <source>
        <dbReference type="Google" id="ProtNLM"/>
    </source>
</evidence>
<dbReference type="Proteomes" id="UP000286931">
    <property type="component" value="Unassembled WGS sequence"/>
</dbReference>
<evidence type="ECO:0000313" key="1">
    <source>
        <dbReference type="EMBL" id="GCD94370.1"/>
    </source>
</evidence>
<dbReference type="OrthoDB" id="1780383at2"/>